<reference evidence="2" key="1">
    <citation type="journal article" date="2015" name="Nat. Genet.">
        <title>The genome and transcriptome of the zoonotic hookworm Ancylostoma ceylanicum identify infection-specific gene families.</title>
        <authorList>
            <person name="Schwarz E.M."/>
            <person name="Hu Y."/>
            <person name="Antoshechkin I."/>
            <person name="Miller M.M."/>
            <person name="Sternberg P.W."/>
            <person name="Aroian R.V."/>
        </authorList>
    </citation>
    <scope>NUCLEOTIDE SEQUENCE</scope>
    <source>
        <strain evidence="2">HY135</strain>
    </source>
</reference>
<name>A0A016VZ01_9BILA</name>
<evidence type="ECO:0000313" key="2">
    <source>
        <dbReference type="Proteomes" id="UP000024635"/>
    </source>
</evidence>
<organism evidence="1 2">
    <name type="scientific">Ancylostoma ceylanicum</name>
    <dbReference type="NCBI Taxonomy" id="53326"/>
    <lineage>
        <taxon>Eukaryota</taxon>
        <taxon>Metazoa</taxon>
        <taxon>Ecdysozoa</taxon>
        <taxon>Nematoda</taxon>
        <taxon>Chromadorea</taxon>
        <taxon>Rhabditida</taxon>
        <taxon>Rhabditina</taxon>
        <taxon>Rhabditomorpha</taxon>
        <taxon>Strongyloidea</taxon>
        <taxon>Ancylostomatidae</taxon>
        <taxon>Ancylostomatinae</taxon>
        <taxon>Ancylostoma</taxon>
    </lineage>
</organism>
<sequence>MSLEEGKKEQKLRDEAQVWSPELKKHVDEVERVQKVFTRMLYYRALPDPNYPYGIFFMIHRFSRQVSWYSKRHACYPACRFNEGGRYTRVPKFRLAPMTPYVAQRASQPADAGTALGFVSNSLSRYWALSERHTLGLVDLETVSENLVRIFSADDVEERARLVSAEAETRLSSDAQRPA</sequence>
<gene>
    <name evidence="1" type="primary">Acey_s0003.g1693</name>
    <name evidence="1" type="ORF">Y032_0003g1693</name>
</gene>
<evidence type="ECO:0000313" key="1">
    <source>
        <dbReference type="EMBL" id="EYC32615.1"/>
    </source>
</evidence>
<dbReference type="Proteomes" id="UP000024635">
    <property type="component" value="Unassembled WGS sequence"/>
</dbReference>
<accession>A0A016VZ01</accession>
<keyword evidence="2" id="KW-1185">Reference proteome</keyword>
<comment type="caution">
    <text evidence="1">The sequence shown here is derived from an EMBL/GenBank/DDBJ whole genome shotgun (WGS) entry which is preliminary data.</text>
</comment>
<dbReference type="EMBL" id="JARK01001339">
    <property type="protein sequence ID" value="EYC32615.1"/>
    <property type="molecule type" value="Genomic_DNA"/>
</dbReference>
<proteinExistence type="predicted"/>
<dbReference type="AlphaFoldDB" id="A0A016VZ01"/>
<protein>
    <submittedName>
        <fullName evidence="1">Uncharacterized protein</fullName>
    </submittedName>
</protein>